<name>A8PL91_9COXI</name>
<dbReference type="STRING" id="59196.RICGR_0358"/>
<evidence type="ECO:0000313" key="2">
    <source>
        <dbReference type="Proteomes" id="UP000054075"/>
    </source>
</evidence>
<sequence>MDNDYKKIISCTVGSDAYWMISPTGDGNCGLYAFACALIDAITTHKLSLDADRFKHFKTTLLNHLPCGNLKECLADPLSNFEQFKAFLLHRPESYTLKKLTQELSNALRQIGYDGYIELLKKEMKIDHLDVTDQTLNQDKMHIGFEILVPLAAYFKINLGLLAYNASTQRYYWAYSPDTTQPVFLLINLKAHWNYLLPKKQTQGLTQFLPDPSISPSKRIHEIIKKLIIKSTYHVTKLKWRIRNLKRPLFRVHKAPHPETSQNLTAFYENLSLDHHLHIDESTITVDESMITIMETLHHLDSNTFTILLNKQALKPIEKDLVTTPYVTHHPTDPLAIHLQNHAVLHFLKESYSLIFKEKSTRLSLFFNSHTTHSSIEKIPTTSKNCNQ</sequence>
<comment type="caution">
    <text evidence="1">The sequence shown here is derived from an EMBL/GenBank/DDBJ whole genome shotgun (WGS) entry which is preliminary data.</text>
</comment>
<accession>A8PL91</accession>
<evidence type="ECO:0008006" key="3">
    <source>
        <dbReference type="Google" id="ProtNLM"/>
    </source>
</evidence>
<dbReference type="RefSeq" id="WP_006035948.1">
    <property type="nucleotide sequence ID" value="NZ_AAQJ02000001.1"/>
</dbReference>
<proteinExistence type="predicted"/>
<reference evidence="1" key="2">
    <citation type="submission" date="2007-10" db="EMBL/GenBank/DDBJ databases">
        <authorList>
            <person name="Myers G.S."/>
        </authorList>
    </citation>
    <scope>NUCLEOTIDE SEQUENCE [LARGE SCALE GENOMIC DNA]</scope>
</reference>
<keyword evidence="2" id="KW-1185">Reference proteome</keyword>
<organism evidence="1 2">
    <name type="scientific">Rickettsiella grylli</name>
    <dbReference type="NCBI Taxonomy" id="59196"/>
    <lineage>
        <taxon>Bacteria</taxon>
        <taxon>Pseudomonadati</taxon>
        <taxon>Pseudomonadota</taxon>
        <taxon>Gammaproteobacteria</taxon>
        <taxon>Legionellales</taxon>
        <taxon>Coxiellaceae</taxon>
        <taxon>Rickettsiella</taxon>
    </lineage>
</organism>
<evidence type="ECO:0000313" key="1">
    <source>
        <dbReference type="EMBL" id="EDP46984.1"/>
    </source>
</evidence>
<reference evidence="1" key="1">
    <citation type="submission" date="2006-04" db="EMBL/GenBank/DDBJ databases">
        <authorList>
            <person name="Seshadri R."/>
            <person name="Federici B.A."/>
        </authorList>
    </citation>
    <scope>NUCLEOTIDE SEQUENCE [LARGE SCALE GENOMIC DNA]</scope>
</reference>
<dbReference type="Proteomes" id="UP000054075">
    <property type="component" value="Unassembled WGS sequence"/>
</dbReference>
<gene>
    <name evidence="1" type="ORF">RICGR_0358</name>
</gene>
<dbReference type="OrthoDB" id="5652914at2"/>
<dbReference type="EMBL" id="AAQJ02000001">
    <property type="protein sequence ID" value="EDP46984.1"/>
    <property type="molecule type" value="Genomic_DNA"/>
</dbReference>
<dbReference type="AlphaFoldDB" id="A8PL91"/>
<protein>
    <recommendedName>
        <fullName evidence="3">OTU domain-containing protein</fullName>
    </recommendedName>
</protein>